<evidence type="ECO:0000256" key="3">
    <source>
        <dbReference type="ARBA" id="ARBA00023315"/>
    </source>
</evidence>
<sequence>MARRDSASVEITPEVLLKAYACGIFPMAESAEDPALYWIEPEQRGVIPLEGLQVTSRLARTIRSERFTVVADRDFDAVIDGCAEPAPGRTRTWINTRIRKLYGRLFEIGRAHTVEVYDGDALVGGLYGVSLGCAFFGESMFHRERDASKVALVHLVARLRAGGFRLLDTQFVTDHLRRFGAVEVSRRAYHKLLAAALVGEADFSTLPVDVPIPGARVMELVRAAPGTTAPLPGPGSLSPGSR</sequence>
<keyword evidence="2 4" id="KW-0808">Transferase</keyword>
<comment type="similarity">
    <text evidence="4">Belongs to the L/F-transferase family.</text>
</comment>
<dbReference type="InterPro" id="IPR004616">
    <property type="entry name" value="Leu/Phe-tRNA_Trfase"/>
</dbReference>
<dbReference type="InterPro" id="IPR042203">
    <property type="entry name" value="Leu/Phe-tRNA_Trfase_C"/>
</dbReference>
<comment type="catalytic activity">
    <reaction evidence="4">
        <text>N-terminal L-lysyl-[protein] + L-leucyl-tRNA(Leu) = N-terminal L-leucyl-L-lysyl-[protein] + tRNA(Leu) + H(+)</text>
        <dbReference type="Rhea" id="RHEA:12340"/>
        <dbReference type="Rhea" id="RHEA-COMP:9613"/>
        <dbReference type="Rhea" id="RHEA-COMP:9622"/>
        <dbReference type="Rhea" id="RHEA-COMP:12670"/>
        <dbReference type="Rhea" id="RHEA-COMP:12671"/>
        <dbReference type="ChEBI" id="CHEBI:15378"/>
        <dbReference type="ChEBI" id="CHEBI:65249"/>
        <dbReference type="ChEBI" id="CHEBI:78442"/>
        <dbReference type="ChEBI" id="CHEBI:78494"/>
        <dbReference type="ChEBI" id="CHEBI:133043"/>
        <dbReference type="EC" id="2.3.2.6"/>
    </reaction>
</comment>
<dbReference type="SUPFAM" id="SSF55729">
    <property type="entry name" value="Acyl-CoA N-acyltransferases (Nat)"/>
    <property type="match status" value="1"/>
</dbReference>
<dbReference type="NCBIfam" id="TIGR00667">
    <property type="entry name" value="aat"/>
    <property type="match status" value="1"/>
</dbReference>
<dbReference type="Pfam" id="PF03588">
    <property type="entry name" value="Leu_Phe_trans"/>
    <property type="match status" value="1"/>
</dbReference>
<evidence type="ECO:0000313" key="5">
    <source>
        <dbReference type="EMBL" id="MFD2182932.1"/>
    </source>
</evidence>
<dbReference type="Gene3D" id="3.40.630.70">
    <property type="entry name" value="Leucyl/phenylalanyl-tRNA-protein transferase, C-terminal domain"/>
    <property type="match status" value="1"/>
</dbReference>
<dbReference type="EMBL" id="JBHUIW010000012">
    <property type="protein sequence ID" value="MFD2182932.1"/>
    <property type="molecule type" value="Genomic_DNA"/>
</dbReference>
<dbReference type="InterPro" id="IPR016181">
    <property type="entry name" value="Acyl_CoA_acyltransferase"/>
</dbReference>
<evidence type="ECO:0000256" key="1">
    <source>
        <dbReference type="ARBA" id="ARBA00022490"/>
    </source>
</evidence>
<name>A0ABW5ALF7_9BRAD</name>
<dbReference type="Proteomes" id="UP001597314">
    <property type="component" value="Unassembled WGS sequence"/>
</dbReference>
<comment type="subcellular location">
    <subcellularLocation>
        <location evidence="4">Cytoplasm</location>
    </subcellularLocation>
</comment>
<dbReference type="RefSeq" id="WP_378478099.1">
    <property type="nucleotide sequence ID" value="NZ_JBHUIW010000012.1"/>
</dbReference>
<dbReference type="InterPro" id="IPR042221">
    <property type="entry name" value="Leu/Phe-tRNA_Trfase_N"/>
</dbReference>
<keyword evidence="1 4" id="KW-0963">Cytoplasm</keyword>
<gene>
    <name evidence="4 5" type="primary">aat</name>
    <name evidence="5" type="ORF">ACFSOX_12280</name>
</gene>
<organism evidence="5 6">
    <name type="scientific">Rhodoplanes azumiensis</name>
    <dbReference type="NCBI Taxonomy" id="1897628"/>
    <lineage>
        <taxon>Bacteria</taxon>
        <taxon>Pseudomonadati</taxon>
        <taxon>Pseudomonadota</taxon>
        <taxon>Alphaproteobacteria</taxon>
        <taxon>Hyphomicrobiales</taxon>
        <taxon>Nitrobacteraceae</taxon>
        <taxon>Rhodoplanes</taxon>
    </lineage>
</organism>
<dbReference type="Gene3D" id="3.30.70.3550">
    <property type="entry name" value="Leucyl/phenylalanyl-tRNA-protein transferase, N-terminal domain"/>
    <property type="match status" value="1"/>
</dbReference>
<comment type="catalytic activity">
    <reaction evidence="4">
        <text>L-phenylalanyl-tRNA(Phe) + an N-terminal L-alpha-aminoacyl-[protein] = an N-terminal L-phenylalanyl-L-alpha-aminoacyl-[protein] + tRNA(Phe)</text>
        <dbReference type="Rhea" id="RHEA:43632"/>
        <dbReference type="Rhea" id="RHEA-COMP:9668"/>
        <dbReference type="Rhea" id="RHEA-COMP:9699"/>
        <dbReference type="Rhea" id="RHEA-COMP:10636"/>
        <dbReference type="Rhea" id="RHEA-COMP:10637"/>
        <dbReference type="ChEBI" id="CHEBI:78442"/>
        <dbReference type="ChEBI" id="CHEBI:78531"/>
        <dbReference type="ChEBI" id="CHEBI:78597"/>
        <dbReference type="ChEBI" id="CHEBI:83561"/>
        <dbReference type="EC" id="2.3.2.6"/>
    </reaction>
</comment>
<comment type="caution">
    <text evidence="5">The sequence shown here is derived from an EMBL/GenBank/DDBJ whole genome shotgun (WGS) entry which is preliminary data.</text>
</comment>
<dbReference type="PANTHER" id="PTHR30098:SF2">
    <property type="entry name" value="LEUCYL_PHENYLALANYL-TRNA--PROTEIN TRANSFERASE"/>
    <property type="match status" value="1"/>
</dbReference>
<reference evidence="6" key="1">
    <citation type="journal article" date="2019" name="Int. J. Syst. Evol. Microbiol.">
        <title>The Global Catalogue of Microorganisms (GCM) 10K type strain sequencing project: providing services to taxonomists for standard genome sequencing and annotation.</title>
        <authorList>
            <consortium name="The Broad Institute Genomics Platform"/>
            <consortium name="The Broad Institute Genome Sequencing Center for Infectious Disease"/>
            <person name="Wu L."/>
            <person name="Ma J."/>
        </authorList>
    </citation>
    <scope>NUCLEOTIDE SEQUENCE [LARGE SCALE GENOMIC DNA]</scope>
    <source>
        <strain evidence="6">CGMCC 1.6774</strain>
    </source>
</reference>
<keyword evidence="3 4" id="KW-0012">Acyltransferase</keyword>
<dbReference type="GO" id="GO:0008914">
    <property type="term" value="F:leucyl-tRNA--protein transferase activity"/>
    <property type="evidence" value="ECO:0007669"/>
    <property type="project" value="UniProtKB-EC"/>
</dbReference>
<dbReference type="PANTHER" id="PTHR30098">
    <property type="entry name" value="LEUCYL/PHENYLALANYL-TRNA--PROTEIN TRANSFERASE"/>
    <property type="match status" value="1"/>
</dbReference>
<proteinExistence type="inferred from homology"/>
<evidence type="ECO:0000313" key="6">
    <source>
        <dbReference type="Proteomes" id="UP001597314"/>
    </source>
</evidence>
<keyword evidence="6" id="KW-1185">Reference proteome</keyword>
<accession>A0ABW5ALF7</accession>
<evidence type="ECO:0000256" key="4">
    <source>
        <dbReference type="HAMAP-Rule" id="MF_00688"/>
    </source>
</evidence>
<evidence type="ECO:0000256" key="2">
    <source>
        <dbReference type="ARBA" id="ARBA00022679"/>
    </source>
</evidence>
<comment type="catalytic activity">
    <reaction evidence="4">
        <text>N-terminal L-arginyl-[protein] + L-leucyl-tRNA(Leu) = N-terminal L-leucyl-L-arginyl-[protein] + tRNA(Leu) + H(+)</text>
        <dbReference type="Rhea" id="RHEA:50416"/>
        <dbReference type="Rhea" id="RHEA-COMP:9613"/>
        <dbReference type="Rhea" id="RHEA-COMP:9622"/>
        <dbReference type="Rhea" id="RHEA-COMP:12672"/>
        <dbReference type="Rhea" id="RHEA-COMP:12673"/>
        <dbReference type="ChEBI" id="CHEBI:15378"/>
        <dbReference type="ChEBI" id="CHEBI:64719"/>
        <dbReference type="ChEBI" id="CHEBI:78442"/>
        <dbReference type="ChEBI" id="CHEBI:78494"/>
        <dbReference type="ChEBI" id="CHEBI:133044"/>
        <dbReference type="EC" id="2.3.2.6"/>
    </reaction>
</comment>
<protein>
    <recommendedName>
        <fullName evidence="4">Leucyl/phenylalanyl-tRNA--protein transferase</fullName>
        <ecNumber evidence="4">2.3.2.6</ecNumber>
    </recommendedName>
    <alternativeName>
        <fullName evidence="4">L/F-transferase</fullName>
    </alternativeName>
    <alternativeName>
        <fullName evidence="4">Leucyltransferase</fullName>
    </alternativeName>
    <alternativeName>
        <fullName evidence="4">Phenyalanyltransferase</fullName>
    </alternativeName>
</protein>
<dbReference type="HAMAP" id="MF_00688">
    <property type="entry name" value="Leu_Phe_trans"/>
    <property type="match status" value="1"/>
</dbReference>
<dbReference type="EC" id="2.3.2.6" evidence="4"/>
<comment type="function">
    <text evidence="4">Functions in the N-end rule pathway of protein degradation where it conjugates Leu, Phe and, less efficiently, Met from aminoacyl-tRNAs to the N-termini of proteins containing an N-terminal arginine or lysine.</text>
</comment>